<organism evidence="2 3">
    <name type="scientific">Pseudonocardia humida</name>
    <dbReference type="NCBI Taxonomy" id="2800819"/>
    <lineage>
        <taxon>Bacteria</taxon>
        <taxon>Bacillati</taxon>
        <taxon>Actinomycetota</taxon>
        <taxon>Actinomycetes</taxon>
        <taxon>Pseudonocardiales</taxon>
        <taxon>Pseudonocardiaceae</taxon>
        <taxon>Pseudonocardia</taxon>
    </lineage>
</organism>
<sequence>MPTGHASANEARWRGAVAVLDRLRREPGSTRAALARDLGLASGTATEITARLRELDLVTETAAAASGRGRPTSVLGPHPAGPLVLVAEIRHEDWRVGVAGLDGRVAVLDADRHAHRPAAVLRAVAAVADGAVDRWGRRVRAVSVVVAATVRDGRLVQASTLGWGPVDLTALAPPRGLPLLVGNDATLAGVAEARSGAAAGAGTALHLTVEVGIGGTLVVDGRPVAGATGAGGEFGHLPFGDPALRCPCGARGCWDLEVDGRAVARHLGEPPPEDPRSHLRAALARPGARDAVERITRALGTGTAGLVNALDPEVVTLGGLAGPLRRHARAAFDAAFADGLMAFRRAAPPAVRDAVHGDDGALHGAAAVGLDEVISERGLAAWAADRAG</sequence>
<dbReference type="InterPro" id="IPR036388">
    <property type="entry name" value="WH-like_DNA-bd_sf"/>
</dbReference>
<dbReference type="SUPFAM" id="SSF46785">
    <property type="entry name" value="Winged helix' DNA-binding domain"/>
    <property type="match status" value="1"/>
</dbReference>
<comment type="caution">
    <text evidence="2">The sequence shown here is derived from an EMBL/GenBank/DDBJ whole genome shotgun (WGS) entry which is preliminary data.</text>
</comment>
<gene>
    <name evidence="2" type="ORF">KDL28_03095</name>
</gene>
<comment type="similarity">
    <text evidence="1">Belongs to the ROK (NagC/XylR) family.</text>
</comment>
<dbReference type="InterPro" id="IPR036390">
    <property type="entry name" value="WH_DNA-bd_sf"/>
</dbReference>
<protein>
    <submittedName>
        <fullName evidence="2">ROK family transcriptional regulator</fullName>
    </submittedName>
</protein>
<evidence type="ECO:0000313" key="2">
    <source>
        <dbReference type="EMBL" id="MCO1654036.1"/>
    </source>
</evidence>
<dbReference type="Gene3D" id="1.10.10.10">
    <property type="entry name" value="Winged helix-like DNA-binding domain superfamily/Winged helix DNA-binding domain"/>
    <property type="match status" value="1"/>
</dbReference>
<keyword evidence="3" id="KW-1185">Reference proteome</keyword>
<dbReference type="Gene3D" id="3.30.420.40">
    <property type="match status" value="2"/>
</dbReference>
<reference evidence="2" key="1">
    <citation type="submission" date="2021-04" db="EMBL/GenBank/DDBJ databases">
        <title>Pseudonocardia sp. nov., isolated from sandy soil of mangrove forest.</title>
        <authorList>
            <person name="Zan Z."/>
            <person name="Huang R."/>
            <person name="Liu W."/>
        </authorList>
    </citation>
    <scope>NUCLEOTIDE SEQUENCE</scope>
    <source>
        <strain evidence="2">S2-4</strain>
    </source>
</reference>
<dbReference type="RefSeq" id="WP_252435645.1">
    <property type="nucleotide sequence ID" value="NZ_JAGSOV010000009.1"/>
</dbReference>
<evidence type="ECO:0000256" key="1">
    <source>
        <dbReference type="ARBA" id="ARBA00006479"/>
    </source>
</evidence>
<proteinExistence type="inferred from homology"/>
<dbReference type="SUPFAM" id="SSF53067">
    <property type="entry name" value="Actin-like ATPase domain"/>
    <property type="match status" value="1"/>
</dbReference>
<dbReference type="EMBL" id="JAGSOV010000009">
    <property type="protein sequence ID" value="MCO1654036.1"/>
    <property type="molecule type" value="Genomic_DNA"/>
</dbReference>
<dbReference type="Proteomes" id="UP001165283">
    <property type="component" value="Unassembled WGS sequence"/>
</dbReference>
<name>A0ABT0ZTI6_9PSEU</name>
<dbReference type="PANTHER" id="PTHR18964">
    <property type="entry name" value="ROK (REPRESSOR, ORF, KINASE) FAMILY"/>
    <property type="match status" value="1"/>
</dbReference>
<dbReference type="PANTHER" id="PTHR18964:SF149">
    <property type="entry name" value="BIFUNCTIONAL UDP-N-ACETYLGLUCOSAMINE 2-EPIMERASE_N-ACETYLMANNOSAMINE KINASE"/>
    <property type="match status" value="1"/>
</dbReference>
<dbReference type="InterPro" id="IPR043129">
    <property type="entry name" value="ATPase_NBD"/>
</dbReference>
<evidence type="ECO:0000313" key="3">
    <source>
        <dbReference type="Proteomes" id="UP001165283"/>
    </source>
</evidence>
<accession>A0ABT0ZTI6</accession>
<dbReference type="InterPro" id="IPR000600">
    <property type="entry name" value="ROK"/>
</dbReference>
<dbReference type="Pfam" id="PF00480">
    <property type="entry name" value="ROK"/>
    <property type="match status" value="1"/>
</dbReference>